<dbReference type="Proteomes" id="UP001500449">
    <property type="component" value="Unassembled WGS sequence"/>
</dbReference>
<keyword evidence="3" id="KW-0547">Nucleotide-binding</keyword>
<dbReference type="Gene3D" id="3.40.50.300">
    <property type="entry name" value="P-loop containing nucleotide triphosphate hydrolases"/>
    <property type="match status" value="1"/>
</dbReference>
<comment type="caution">
    <text evidence="6">The sequence shown here is derived from an EMBL/GenBank/DDBJ whole genome shotgun (WGS) entry which is preliminary data.</text>
</comment>
<dbReference type="InterPro" id="IPR003439">
    <property type="entry name" value="ABC_transporter-like_ATP-bd"/>
</dbReference>
<dbReference type="InterPro" id="IPR017871">
    <property type="entry name" value="ABC_transporter-like_CS"/>
</dbReference>
<dbReference type="GO" id="GO:0005524">
    <property type="term" value="F:ATP binding"/>
    <property type="evidence" value="ECO:0007669"/>
    <property type="project" value="UniProtKB-KW"/>
</dbReference>
<dbReference type="PROSITE" id="PS00211">
    <property type="entry name" value="ABC_TRANSPORTER_1"/>
    <property type="match status" value="1"/>
</dbReference>
<name>A0ABN2N5V2_9PSEU</name>
<evidence type="ECO:0000313" key="6">
    <source>
        <dbReference type="EMBL" id="GAA1852745.1"/>
    </source>
</evidence>
<organism evidence="6 7">
    <name type="scientific">Pseudonocardia ailaonensis</name>
    <dbReference type="NCBI Taxonomy" id="367279"/>
    <lineage>
        <taxon>Bacteria</taxon>
        <taxon>Bacillati</taxon>
        <taxon>Actinomycetota</taxon>
        <taxon>Actinomycetes</taxon>
        <taxon>Pseudonocardiales</taxon>
        <taxon>Pseudonocardiaceae</taxon>
        <taxon>Pseudonocardia</taxon>
    </lineage>
</organism>
<evidence type="ECO:0000313" key="7">
    <source>
        <dbReference type="Proteomes" id="UP001500449"/>
    </source>
</evidence>
<dbReference type="PANTHER" id="PTHR43776">
    <property type="entry name" value="TRANSPORT ATP-BINDING PROTEIN"/>
    <property type="match status" value="1"/>
</dbReference>
<dbReference type="InterPro" id="IPR013563">
    <property type="entry name" value="Oligopep_ABC_C"/>
</dbReference>
<evidence type="ECO:0000256" key="3">
    <source>
        <dbReference type="ARBA" id="ARBA00022741"/>
    </source>
</evidence>
<feature type="domain" description="ABC transporter" evidence="5">
    <location>
        <begin position="24"/>
        <end position="265"/>
    </location>
</feature>
<dbReference type="InterPro" id="IPR003593">
    <property type="entry name" value="AAA+_ATPase"/>
</dbReference>
<dbReference type="SUPFAM" id="SSF52540">
    <property type="entry name" value="P-loop containing nucleoside triphosphate hydrolases"/>
    <property type="match status" value="1"/>
</dbReference>
<dbReference type="Pfam" id="PF08352">
    <property type="entry name" value="oligo_HPY"/>
    <property type="match status" value="1"/>
</dbReference>
<keyword evidence="2" id="KW-0813">Transport</keyword>
<dbReference type="NCBIfam" id="TIGR01727">
    <property type="entry name" value="oligo_HPY"/>
    <property type="match status" value="1"/>
</dbReference>
<dbReference type="InterPro" id="IPR050319">
    <property type="entry name" value="ABC_transp_ATP-bind"/>
</dbReference>
<keyword evidence="7" id="KW-1185">Reference proteome</keyword>
<evidence type="ECO:0000259" key="5">
    <source>
        <dbReference type="PROSITE" id="PS50893"/>
    </source>
</evidence>
<dbReference type="CDD" id="cd03257">
    <property type="entry name" value="ABC_NikE_OppD_transporters"/>
    <property type="match status" value="1"/>
</dbReference>
<reference evidence="6 7" key="1">
    <citation type="journal article" date="2019" name="Int. J. Syst. Evol. Microbiol.">
        <title>The Global Catalogue of Microorganisms (GCM) 10K type strain sequencing project: providing services to taxonomists for standard genome sequencing and annotation.</title>
        <authorList>
            <consortium name="The Broad Institute Genomics Platform"/>
            <consortium name="The Broad Institute Genome Sequencing Center for Infectious Disease"/>
            <person name="Wu L."/>
            <person name="Ma J."/>
        </authorList>
    </citation>
    <scope>NUCLEOTIDE SEQUENCE [LARGE SCALE GENOMIC DNA]</scope>
    <source>
        <strain evidence="6 7">JCM 16009</strain>
    </source>
</reference>
<evidence type="ECO:0000256" key="4">
    <source>
        <dbReference type="ARBA" id="ARBA00022840"/>
    </source>
</evidence>
<dbReference type="Pfam" id="PF00005">
    <property type="entry name" value="ABC_tran"/>
    <property type="match status" value="1"/>
</dbReference>
<dbReference type="PROSITE" id="PS50893">
    <property type="entry name" value="ABC_TRANSPORTER_2"/>
    <property type="match status" value="1"/>
</dbReference>
<dbReference type="PANTHER" id="PTHR43776:SF7">
    <property type="entry name" value="D,D-DIPEPTIDE TRANSPORT ATP-BINDING PROTEIN DDPF-RELATED"/>
    <property type="match status" value="1"/>
</dbReference>
<dbReference type="InterPro" id="IPR027417">
    <property type="entry name" value="P-loop_NTPase"/>
</dbReference>
<dbReference type="EMBL" id="BAAAQK010000009">
    <property type="protein sequence ID" value="GAA1852745.1"/>
    <property type="molecule type" value="Genomic_DNA"/>
</dbReference>
<evidence type="ECO:0000256" key="1">
    <source>
        <dbReference type="ARBA" id="ARBA00005417"/>
    </source>
</evidence>
<proteinExistence type="inferred from homology"/>
<dbReference type="SMART" id="SM00382">
    <property type="entry name" value="AAA"/>
    <property type="match status" value="1"/>
</dbReference>
<protein>
    <submittedName>
        <fullName evidence="6">Dipeptide ABC transporter ATP-binding protein</fullName>
    </submittedName>
</protein>
<accession>A0ABN2N5V2</accession>
<comment type="similarity">
    <text evidence="1">Belongs to the ABC transporter superfamily.</text>
</comment>
<evidence type="ECO:0000256" key="2">
    <source>
        <dbReference type="ARBA" id="ARBA00022448"/>
    </source>
</evidence>
<gene>
    <name evidence="6" type="ORF">GCM10009836_36030</name>
</gene>
<keyword evidence="4 6" id="KW-0067">ATP-binding</keyword>
<dbReference type="RefSeq" id="WP_344418075.1">
    <property type="nucleotide sequence ID" value="NZ_BAAAQK010000009.1"/>
</dbReference>
<sequence length="361" mass="39202">MTLAPLTPDLSTSLVDVRGLVKEFRLPRVALRSGRPSVKAVDGIEFGIGESETYGLVGESGSGKSTVARLLVGLTTPTAGQIQVRGQDITRLRGSTLRVHRRNVQMVFQDPYSSFDPTATLADSIAEPLRTHTSMSKQAQVARVSELLGLVGLDPGYRDRFPNQLSGGQLQRAAIARALAVEPRLIVLDEPVSALDVSTQAQVINLLEDLQKKLSISYLFIAHDLSVVEHVSDRIGVMYLGQLVESGPTEAIYERPAHPYTSGLLDSIPVPDPHAQRERRALKIRGDVPPMALRPSGCSFRTRCPFAMDVCADEEPQPFVTTEAVTVRCHLHFHGPRLLGRSVRTLLSPPTVGAPDVVSAE</sequence>